<keyword evidence="2" id="KW-1185">Reference proteome</keyword>
<comment type="caution">
    <text evidence="1">The sequence shown here is derived from an EMBL/GenBank/DDBJ whole genome shotgun (WGS) entry which is preliminary data.</text>
</comment>
<evidence type="ECO:0000313" key="1">
    <source>
        <dbReference type="EMBL" id="KAL2038200.1"/>
    </source>
</evidence>
<dbReference type="EMBL" id="JBEFKJ010000034">
    <property type="protein sequence ID" value="KAL2038200.1"/>
    <property type="molecule type" value="Genomic_DNA"/>
</dbReference>
<reference evidence="1 2" key="1">
    <citation type="submission" date="2024-09" db="EMBL/GenBank/DDBJ databases">
        <title>Rethinking Asexuality: The Enigmatic Case of Functional Sexual Genes in Lepraria (Stereocaulaceae).</title>
        <authorList>
            <person name="Doellman M."/>
            <person name="Sun Y."/>
            <person name="Barcenas-Pena A."/>
            <person name="Lumbsch H.T."/>
            <person name="Grewe F."/>
        </authorList>
    </citation>
    <scope>NUCLEOTIDE SEQUENCE [LARGE SCALE GENOMIC DNA]</scope>
    <source>
        <strain evidence="1 2">Mercado 3170</strain>
    </source>
</reference>
<protein>
    <submittedName>
        <fullName evidence="1">Uncharacterized protein</fullName>
    </submittedName>
</protein>
<gene>
    <name evidence="1" type="ORF">N7G274_009148</name>
</gene>
<sequence length="74" mass="8685">MFIIFKEYQQQQNGLQRRQYIIQASDQVLWQYYDSILRAMSMYLDEDISTSSTPVVGIEEPFSVGVQVSCARRQ</sequence>
<dbReference type="Proteomes" id="UP001590950">
    <property type="component" value="Unassembled WGS sequence"/>
</dbReference>
<organism evidence="1 2">
    <name type="scientific">Stereocaulon virgatum</name>
    <dbReference type="NCBI Taxonomy" id="373712"/>
    <lineage>
        <taxon>Eukaryota</taxon>
        <taxon>Fungi</taxon>
        <taxon>Dikarya</taxon>
        <taxon>Ascomycota</taxon>
        <taxon>Pezizomycotina</taxon>
        <taxon>Lecanoromycetes</taxon>
        <taxon>OSLEUM clade</taxon>
        <taxon>Lecanoromycetidae</taxon>
        <taxon>Lecanorales</taxon>
        <taxon>Lecanorineae</taxon>
        <taxon>Stereocaulaceae</taxon>
        <taxon>Stereocaulon</taxon>
    </lineage>
</organism>
<evidence type="ECO:0000313" key="2">
    <source>
        <dbReference type="Proteomes" id="UP001590950"/>
    </source>
</evidence>
<accession>A0ABR3ZYB8</accession>
<proteinExistence type="predicted"/>
<name>A0ABR3ZYB8_9LECA</name>